<reference evidence="3" key="1">
    <citation type="submission" date="2017-09" db="EMBL/GenBank/DDBJ databases">
        <title>Depth-based differentiation of microbial function through sediment-hosted aquifers and enrichment of novel symbionts in the deep terrestrial subsurface.</title>
        <authorList>
            <person name="Probst A.J."/>
            <person name="Ladd B."/>
            <person name="Jarett J.K."/>
            <person name="Geller-Mcgrath D.E."/>
            <person name="Sieber C.M.K."/>
            <person name="Emerson J.B."/>
            <person name="Anantharaman K."/>
            <person name="Thomas B.C."/>
            <person name="Malmstrom R."/>
            <person name="Stieglmeier M."/>
            <person name="Klingl A."/>
            <person name="Woyke T."/>
            <person name="Ryan C.M."/>
            <person name="Banfield J.F."/>
        </authorList>
    </citation>
    <scope>NUCLEOTIDE SEQUENCE [LARGE SCALE GENOMIC DNA]</scope>
</reference>
<evidence type="ECO:0000313" key="2">
    <source>
        <dbReference type="EMBL" id="PJC01718.1"/>
    </source>
</evidence>
<dbReference type="Proteomes" id="UP000231232">
    <property type="component" value="Unassembled WGS sequence"/>
</dbReference>
<keyword evidence="1" id="KW-0812">Transmembrane</keyword>
<name>A0A2H9RDL1_HUBC1</name>
<dbReference type="EMBL" id="PFSX01000010">
    <property type="protein sequence ID" value="PJC01718.1"/>
    <property type="molecule type" value="Genomic_DNA"/>
</dbReference>
<comment type="caution">
    <text evidence="2">The sequence shown here is derived from an EMBL/GenBank/DDBJ whole genome shotgun (WGS) entry which is preliminary data.</text>
</comment>
<feature type="transmembrane region" description="Helical" evidence="1">
    <location>
        <begin position="7"/>
        <end position="27"/>
    </location>
</feature>
<evidence type="ECO:0000256" key="1">
    <source>
        <dbReference type="SAM" id="Phobius"/>
    </source>
</evidence>
<sequence length="344" mass="36493">MGTIGKINPYVILVVIFAMVAIGAVVFQSTLIPASIAGDKVTDGAVAVTACGSDNKGVLNMRVVNPLNTAGQEYFAASGVINEITASGAEVPAGIVFTTNANNTYAKIDFTCGKKYKGYILSSDNVHTSASFEFNGNAETITLSDLKIPQHSALLFRAYNNDEKAYMYSGDSTVANAFVASGNTIFSTTSNSTGTTVGIGECVDFNIEVWANTTYATDTQYTDQKTHIAVNLNSAGDNDWQIPTVLVDGVSLTQEQMNLRLANDGYDYQYIAPVIMGQVKHNVRVQACAISGINPDADITVGVFTSGYAQSISDGNKIINGISNDNVGTYTMVYTGQTVIFNTV</sequence>
<keyword evidence="1" id="KW-0472">Membrane</keyword>
<accession>A0A2H9RDL1</accession>
<keyword evidence="1" id="KW-1133">Transmembrane helix</keyword>
<proteinExistence type="predicted"/>
<evidence type="ECO:0000313" key="3">
    <source>
        <dbReference type="Proteomes" id="UP000231232"/>
    </source>
</evidence>
<organism evidence="2 3">
    <name type="scientific">Huberarchaeum crystalense</name>
    <dbReference type="NCBI Taxonomy" id="2014257"/>
    <lineage>
        <taxon>Archaea</taxon>
        <taxon>Candidatus Huberarchaeota</taxon>
        <taxon>Candidatus Huberarchaeia</taxon>
        <taxon>Candidatus Huberarchaeales</taxon>
        <taxon>Candidatus Huberarchaeaceae</taxon>
        <taxon>Candidatus Huberarchaeum</taxon>
    </lineage>
</organism>
<protein>
    <submittedName>
        <fullName evidence="2">Uncharacterized protein</fullName>
    </submittedName>
</protein>
<dbReference type="AlphaFoldDB" id="A0A2H9RDL1"/>
<gene>
    <name evidence="2" type="ORF">CO072_00280</name>
</gene>